<dbReference type="InterPro" id="IPR013762">
    <property type="entry name" value="Integrase-like_cat_sf"/>
</dbReference>
<reference evidence="4 5" key="1">
    <citation type="submission" date="2017-10" db="EMBL/GenBank/DDBJ databases">
        <title>The draft genome sequence of Lewinella nigricans NBRC 102662.</title>
        <authorList>
            <person name="Wang K."/>
        </authorList>
    </citation>
    <scope>NUCLEOTIDE SEQUENCE [LARGE SCALE GENOMIC DNA]</scope>
    <source>
        <strain evidence="4 5">NBRC 102662</strain>
    </source>
</reference>
<dbReference type="Pfam" id="PF00589">
    <property type="entry name" value="Phage_integrase"/>
    <property type="match status" value="1"/>
</dbReference>
<evidence type="ECO:0000256" key="2">
    <source>
        <dbReference type="ARBA" id="ARBA00023172"/>
    </source>
</evidence>
<keyword evidence="5" id="KW-1185">Reference proteome</keyword>
<proteinExistence type="predicted"/>
<dbReference type="GO" id="GO:0006310">
    <property type="term" value="P:DNA recombination"/>
    <property type="evidence" value="ECO:0007669"/>
    <property type="project" value="UniProtKB-KW"/>
</dbReference>
<feature type="domain" description="Tyr recombinase" evidence="3">
    <location>
        <begin position="231"/>
        <end position="418"/>
    </location>
</feature>
<dbReference type="OrthoDB" id="1493636at2"/>
<dbReference type="InterPro" id="IPR002104">
    <property type="entry name" value="Integrase_catalytic"/>
</dbReference>
<dbReference type="Gene3D" id="1.10.443.10">
    <property type="entry name" value="Intergrase catalytic core"/>
    <property type="match status" value="1"/>
</dbReference>
<dbReference type="EMBL" id="PDUD01000026">
    <property type="protein sequence ID" value="PHN04332.1"/>
    <property type="molecule type" value="Genomic_DNA"/>
</dbReference>
<accession>A0A2D0N729</accession>
<evidence type="ECO:0000259" key="3">
    <source>
        <dbReference type="PROSITE" id="PS51898"/>
    </source>
</evidence>
<evidence type="ECO:0000256" key="1">
    <source>
        <dbReference type="ARBA" id="ARBA00023125"/>
    </source>
</evidence>
<comment type="caution">
    <text evidence="4">The sequence shown here is derived from an EMBL/GenBank/DDBJ whole genome shotgun (WGS) entry which is preliminary data.</text>
</comment>
<gene>
    <name evidence="4" type="ORF">CRP01_22485</name>
</gene>
<dbReference type="RefSeq" id="WP_099152358.1">
    <property type="nucleotide sequence ID" value="NZ_PDUD01000026.1"/>
</dbReference>
<name>A0A2D0N729_FLAN2</name>
<keyword evidence="1" id="KW-0238">DNA-binding</keyword>
<protein>
    <recommendedName>
        <fullName evidence="3">Tyr recombinase domain-containing protein</fullName>
    </recommendedName>
</protein>
<dbReference type="InterPro" id="IPR010998">
    <property type="entry name" value="Integrase_recombinase_N"/>
</dbReference>
<dbReference type="AlphaFoldDB" id="A0A2D0N729"/>
<dbReference type="Gene3D" id="1.10.150.130">
    <property type="match status" value="1"/>
</dbReference>
<keyword evidence="2" id="KW-0233">DNA recombination</keyword>
<evidence type="ECO:0000313" key="5">
    <source>
        <dbReference type="Proteomes" id="UP000223913"/>
    </source>
</evidence>
<dbReference type="GO" id="GO:0015074">
    <property type="term" value="P:DNA integration"/>
    <property type="evidence" value="ECO:0007669"/>
    <property type="project" value="InterPro"/>
</dbReference>
<evidence type="ECO:0000313" key="4">
    <source>
        <dbReference type="EMBL" id="PHN04332.1"/>
    </source>
</evidence>
<dbReference type="PROSITE" id="PS51898">
    <property type="entry name" value="TYR_RECOMBINASE"/>
    <property type="match status" value="1"/>
</dbReference>
<dbReference type="InterPro" id="IPR011010">
    <property type="entry name" value="DNA_brk_join_enz"/>
</dbReference>
<dbReference type="GO" id="GO:0003677">
    <property type="term" value="F:DNA binding"/>
    <property type="evidence" value="ECO:0007669"/>
    <property type="project" value="UniProtKB-KW"/>
</dbReference>
<dbReference type="SUPFAM" id="SSF56349">
    <property type="entry name" value="DNA breaking-rejoining enzymes"/>
    <property type="match status" value="1"/>
</dbReference>
<sequence length="441" mass="51210">MAKLPKPKFNLRLPKSKTETLISLVFRYQGKRLVYSTGYSIHPKDWDSKMQRPIQQERRSDLFAIKRLLDDLAKYCIDIFIESEYGSISLDGFKEQLDIRTGKTAAQQDATEQAQKPTFLEFIKTELEDMKTQGMRKSSWKGFNRHANILISFAGEVHPFDYEDVDWNFRLELIDWLGSRNDALAYGNKTLSVLRQFLERARRKKLHSNIDYQGSGWMIPKKKAVGQKVTLNPEKLQRLADLRLFNFADKVRDLFLIGAGTGQRFSDYSRYTPDNFYKTINGIPILSLISQKTDTPAKIPLNIFPWLIPILEKHDYTSPKMSMQKFNLVIKDICKKAKLDDKVFIVKQYIGRKARVEKTYVPKYEEVSSHTCRRSFATNLYRMGYRLAQLMPMTGHATESHLREYIGIDSEQNAEEIAFSIMEKRKNSKDSGSGNLRVVNH</sequence>
<dbReference type="Proteomes" id="UP000223913">
    <property type="component" value="Unassembled WGS sequence"/>
</dbReference>
<organism evidence="4 5">
    <name type="scientific">Flavilitoribacter nigricans (strain ATCC 23147 / DSM 23189 / NBRC 102662 / NCIMB 1420 / SS-2)</name>
    <name type="common">Lewinella nigricans</name>
    <dbReference type="NCBI Taxonomy" id="1122177"/>
    <lineage>
        <taxon>Bacteria</taxon>
        <taxon>Pseudomonadati</taxon>
        <taxon>Bacteroidota</taxon>
        <taxon>Saprospiria</taxon>
        <taxon>Saprospirales</taxon>
        <taxon>Lewinellaceae</taxon>
        <taxon>Flavilitoribacter</taxon>
    </lineage>
</organism>